<protein>
    <recommendedName>
        <fullName evidence="1">DUF38 domain-containing protein</fullName>
    </recommendedName>
</protein>
<gene>
    <name evidence="2" type="ORF">GCK72_021404</name>
</gene>
<dbReference type="InterPro" id="IPR002900">
    <property type="entry name" value="DUF38/FTH_CAE_spp"/>
</dbReference>
<accession>A0A6A5GKH9</accession>
<reference evidence="2 3" key="1">
    <citation type="submission" date="2019-12" db="EMBL/GenBank/DDBJ databases">
        <title>Chromosome-level assembly of the Caenorhabditis remanei genome.</title>
        <authorList>
            <person name="Teterina A.A."/>
            <person name="Willis J.H."/>
            <person name="Phillips P.C."/>
        </authorList>
    </citation>
    <scope>NUCLEOTIDE SEQUENCE [LARGE SCALE GENOMIC DNA]</scope>
    <source>
        <strain evidence="2 3">PX506</strain>
        <tissue evidence="2">Whole organism</tissue>
    </source>
</reference>
<organism evidence="2 3">
    <name type="scientific">Caenorhabditis remanei</name>
    <name type="common">Caenorhabditis vulgaris</name>
    <dbReference type="NCBI Taxonomy" id="31234"/>
    <lineage>
        <taxon>Eukaryota</taxon>
        <taxon>Metazoa</taxon>
        <taxon>Ecdysozoa</taxon>
        <taxon>Nematoda</taxon>
        <taxon>Chromadorea</taxon>
        <taxon>Rhabditida</taxon>
        <taxon>Rhabditina</taxon>
        <taxon>Rhabditomorpha</taxon>
        <taxon>Rhabditoidea</taxon>
        <taxon>Rhabditidae</taxon>
        <taxon>Peloderinae</taxon>
        <taxon>Caenorhabditis</taxon>
    </lineage>
</organism>
<dbReference type="AlphaFoldDB" id="A0A6A5GKH9"/>
<dbReference type="KEGG" id="crq:GCK72_021404"/>
<dbReference type="PANTHER" id="PTHR23014">
    <property type="entry name" value="F-BOX A PROTEIN"/>
    <property type="match status" value="1"/>
</dbReference>
<evidence type="ECO:0000313" key="3">
    <source>
        <dbReference type="Proteomes" id="UP000483820"/>
    </source>
</evidence>
<feature type="domain" description="DUF38" evidence="1">
    <location>
        <begin position="135"/>
        <end position="277"/>
    </location>
</feature>
<dbReference type="Pfam" id="PF01827">
    <property type="entry name" value="FTH"/>
    <property type="match status" value="1"/>
</dbReference>
<dbReference type="EMBL" id="WUAV01000005">
    <property type="protein sequence ID" value="KAF1754839.1"/>
    <property type="molecule type" value="Genomic_DNA"/>
</dbReference>
<evidence type="ECO:0000259" key="1">
    <source>
        <dbReference type="Pfam" id="PF01827"/>
    </source>
</evidence>
<sequence length="335" mass="38623">MTSPLLLLPGVTMDHILYFCDYLEIARLRNVCHSLRNHIDLFKPDAHVKEVRLGNWENAEICFESENESKNNSRIWIGYKETDDGCTVACKTHMGSTPLKTISGLDPMDALMQDFKIYLRHLKTPLTKLKLDEVCCDPLLQIMRSQTFKLKTNKLQLSELSTAQILAMLPFFDAKCLKNLKIFTDVNDVTGEPLGVFHELFETEYWRNAEKIRLSNFYISDVRQIFHLKKFEGCMSTAAIDDLVLLKNTFIRLTGFEWIHINFDVDFDVSSINEAFGAPSFDIEFTNSWFFRIHNDTNSVLWVELTDNKVLVIERVDRSDIPPGAVVINYKASGY</sequence>
<dbReference type="GeneID" id="9809092"/>
<dbReference type="PANTHER" id="PTHR23014:SF1">
    <property type="entry name" value="DUF38 DOMAIN-CONTAINING PROTEIN-RELATED"/>
    <property type="match status" value="1"/>
</dbReference>
<dbReference type="Proteomes" id="UP000483820">
    <property type="component" value="Chromosome V"/>
</dbReference>
<comment type="caution">
    <text evidence="2">The sequence shown here is derived from an EMBL/GenBank/DDBJ whole genome shotgun (WGS) entry which is preliminary data.</text>
</comment>
<name>A0A6A5GKH9_CAERE</name>
<dbReference type="RefSeq" id="XP_003104711.2">
    <property type="nucleotide sequence ID" value="XM_003104663.2"/>
</dbReference>
<evidence type="ECO:0000313" key="2">
    <source>
        <dbReference type="EMBL" id="KAF1754839.1"/>
    </source>
</evidence>
<proteinExistence type="predicted"/>
<dbReference type="CTD" id="9809092"/>